<dbReference type="Proteomes" id="UP001409291">
    <property type="component" value="Unassembled WGS sequence"/>
</dbReference>
<reference evidence="1 2" key="1">
    <citation type="submission" date="2024-04" db="EMBL/GenBank/DDBJ databases">
        <title>WGS of bacteria from Torrens River.</title>
        <authorList>
            <person name="Wyrsch E.R."/>
            <person name="Drigo B."/>
        </authorList>
    </citation>
    <scope>NUCLEOTIDE SEQUENCE [LARGE SCALE GENOMIC DNA]</scope>
    <source>
        <strain evidence="1 2">TWI391</strain>
    </source>
</reference>
<evidence type="ECO:0000313" key="2">
    <source>
        <dbReference type="Proteomes" id="UP001409291"/>
    </source>
</evidence>
<proteinExistence type="predicted"/>
<gene>
    <name evidence="1" type="ORF">ABE541_01080</name>
</gene>
<protein>
    <recommendedName>
        <fullName evidence="3">Toprim domain-containing protein</fullName>
    </recommendedName>
</protein>
<sequence length="282" mass="32338">MTSNKNTGISLQDDLSLISLLGELGHEPISQTGEETQYAAVFTDRASNRSVLIVNNRLNSWFDRSLGKGGNVIDFARIYWPELSTTETEQKLRDFLKRIETVSAPEQRTKRRRKPVKVPHYQIDKTAPIGRTTEVTDFLKESNLWEIADLNMQEVHYFVVDQKGKRKDFCAAGWQNENGGWEIRASHFQSCIGARGMTVFVRSETVLAIFPEYTDYLKQRNDKYLSYASVIILNYPDFLPASIKRAQRFEKILLYVDESREGYGSAIAEFTQELPQTTVFSV</sequence>
<organism evidence="1 2">
    <name type="scientific">Sphingobacterium kitahiroshimense</name>
    <dbReference type="NCBI Taxonomy" id="470446"/>
    <lineage>
        <taxon>Bacteria</taxon>
        <taxon>Pseudomonadati</taxon>
        <taxon>Bacteroidota</taxon>
        <taxon>Sphingobacteriia</taxon>
        <taxon>Sphingobacteriales</taxon>
        <taxon>Sphingobacteriaceae</taxon>
        <taxon>Sphingobacterium</taxon>
    </lineage>
</organism>
<keyword evidence="2" id="KW-1185">Reference proteome</keyword>
<accession>A0ABV0BM55</accession>
<dbReference type="EMBL" id="JBDJNQ010000001">
    <property type="protein sequence ID" value="MEN5375845.1"/>
    <property type="molecule type" value="Genomic_DNA"/>
</dbReference>
<dbReference type="RefSeq" id="WP_346580373.1">
    <property type="nucleotide sequence ID" value="NZ_JBDJLH010000006.1"/>
</dbReference>
<comment type="caution">
    <text evidence="1">The sequence shown here is derived from an EMBL/GenBank/DDBJ whole genome shotgun (WGS) entry which is preliminary data.</text>
</comment>
<evidence type="ECO:0008006" key="3">
    <source>
        <dbReference type="Google" id="ProtNLM"/>
    </source>
</evidence>
<name>A0ABV0BM55_9SPHI</name>
<evidence type="ECO:0000313" key="1">
    <source>
        <dbReference type="EMBL" id="MEN5375845.1"/>
    </source>
</evidence>